<keyword evidence="1" id="KW-1133">Transmembrane helix</keyword>
<feature type="transmembrane region" description="Helical" evidence="1">
    <location>
        <begin position="60"/>
        <end position="78"/>
    </location>
</feature>
<comment type="caution">
    <text evidence="2">The sequence shown here is derived from an EMBL/GenBank/DDBJ whole genome shotgun (WGS) entry which is preliminary data.</text>
</comment>
<dbReference type="Proteomes" id="UP000180215">
    <property type="component" value="Unassembled WGS sequence"/>
</dbReference>
<protein>
    <submittedName>
        <fullName evidence="2">Uncharacterized protein</fullName>
    </submittedName>
</protein>
<name>A0A1S1P745_METEX</name>
<evidence type="ECO:0000256" key="1">
    <source>
        <dbReference type="SAM" id="Phobius"/>
    </source>
</evidence>
<reference evidence="2 3" key="1">
    <citation type="submission" date="2016-10" db="EMBL/GenBank/DDBJ databases">
        <title>Draft genome sequence of Methylobacterium extorquens CP3, a seed endophyte of Crotalaria pumila with plant growth-promoting and metal tolerance properties.</title>
        <authorList>
            <person name="Sanchez-Lopez A.S."/>
            <person name="Van Hamme J.D."/>
            <person name="Thijs S."/>
            <person name="Mcammond B.M."/>
            <person name="Stevens V."/>
            <person name="Gonzalez-Chavez M.D.C."/>
            <person name="Vangronsveld J."/>
        </authorList>
    </citation>
    <scope>NUCLEOTIDE SEQUENCE [LARGE SCALE GENOMIC DNA]</scope>
    <source>
        <strain evidence="2 3">CP3</strain>
    </source>
</reference>
<dbReference type="EMBL" id="MNAO01000065">
    <property type="protein sequence ID" value="OHV17059.1"/>
    <property type="molecule type" value="Genomic_DNA"/>
</dbReference>
<sequence>MNAKVVLLLVGVVVGGLVGYLTRPQAAELKLGPLSVEIQDKDSAVGARGGELTTGQLQHVGLFALIGAVIGFGTGFVADRSRR</sequence>
<dbReference type="AlphaFoldDB" id="A0A1S1P745"/>
<evidence type="ECO:0000313" key="2">
    <source>
        <dbReference type="EMBL" id="OHV17059.1"/>
    </source>
</evidence>
<accession>A0A1S1P745</accession>
<keyword evidence="1" id="KW-0812">Transmembrane</keyword>
<keyword evidence="1" id="KW-0472">Membrane</keyword>
<evidence type="ECO:0000313" key="3">
    <source>
        <dbReference type="Proteomes" id="UP000180215"/>
    </source>
</evidence>
<organism evidence="2 3">
    <name type="scientific">Methylorubrum extorquens</name>
    <name type="common">Methylobacterium dichloromethanicum</name>
    <name type="synonym">Methylobacterium extorquens</name>
    <dbReference type="NCBI Taxonomy" id="408"/>
    <lineage>
        <taxon>Bacteria</taxon>
        <taxon>Pseudomonadati</taxon>
        <taxon>Pseudomonadota</taxon>
        <taxon>Alphaproteobacteria</taxon>
        <taxon>Hyphomicrobiales</taxon>
        <taxon>Methylobacteriaceae</taxon>
        <taxon>Methylorubrum</taxon>
    </lineage>
</organism>
<proteinExistence type="predicted"/>
<gene>
    <name evidence="2" type="ORF">BK022_08050</name>
</gene>